<organism evidence="3 4">
    <name type="scientific">Amycolatopsis echigonensis</name>
    <dbReference type="NCBI Taxonomy" id="2576905"/>
    <lineage>
        <taxon>Bacteria</taxon>
        <taxon>Bacillati</taxon>
        <taxon>Actinomycetota</taxon>
        <taxon>Actinomycetes</taxon>
        <taxon>Pseudonocardiales</taxon>
        <taxon>Pseudonocardiaceae</taxon>
        <taxon>Amycolatopsis</taxon>
    </lineage>
</organism>
<reference evidence="3 4" key="1">
    <citation type="submission" date="2017-12" db="EMBL/GenBank/DDBJ databases">
        <title>Sequencing the genomes of 1000 Actinobacteria strains.</title>
        <authorList>
            <person name="Klenk H.-P."/>
        </authorList>
    </citation>
    <scope>NUCLEOTIDE SEQUENCE [LARGE SCALE GENOMIC DNA]</scope>
    <source>
        <strain evidence="3 4">DSM 45165</strain>
    </source>
</reference>
<dbReference type="InterPro" id="IPR036170">
    <property type="entry name" value="YezG-like_sf"/>
</dbReference>
<sequence>MPSAPDGMIHVEPASTGQQALVEIGRLIRAHRADPDAAAGIGFAQLGDHFEVQARNTVASTEVVQRLTALRAEMYQEGRGTWIQARYVLTPDDAFDFDYFTDDEPPWTTPPDSTAYLAELTTFPRDDEHLPDWWRLHVGLPLGVVFRHATADAGTREPLPEAELPLVLRYLEREAEAGPRHRTDGTWIWPLEVAEQLRENGTAPEPELLQHIRDLGFHPPYVEPLVRRTAEADLAGEPRPRPTATDVQRTAADIAAERETNPDPVLSDAEVLTHLGHRLDSFGVWPDVRCLGGRESGKWSLYQVKAGWAVVAPDGREQSFARLEDAAQQLLGALLMHPARATGGRETPLETAREVADWPVQPAPGDPPLTLLRNKRLTRLAEGTVVLRFGEEPGNLVHHQAVRFATTSLPLERERMTSTFRLRRSLYVITGVTVPWANLPGGAVAYVLPKPIAEHESDGSLERIE</sequence>
<keyword evidence="4" id="KW-1185">Reference proteome</keyword>
<dbReference type="EMBL" id="PJMY01000003">
    <property type="protein sequence ID" value="PKV93014.1"/>
    <property type="molecule type" value="Genomic_DNA"/>
</dbReference>
<accession>A0A8E2AY68</accession>
<proteinExistence type="predicted"/>
<protein>
    <submittedName>
        <fullName evidence="2">TNT domain-containing protein</fullName>
    </submittedName>
    <submittedName>
        <fullName evidence="3">Uncharacterized protein DUF4237</fullName>
    </submittedName>
</protein>
<evidence type="ECO:0000313" key="4">
    <source>
        <dbReference type="Proteomes" id="UP000233750"/>
    </source>
</evidence>
<name>A0A2N3WGK6_9PSEU</name>
<dbReference type="OrthoDB" id="275232at2"/>
<comment type="caution">
    <text evidence="3">The sequence shown here is derived from an EMBL/GenBank/DDBJ whole genome shotgun (WGS) entry which is preliminary data.</text>
</comment>
<reference evidence="2 5" key="2">
    <citation type="submission" date="2020-08" db="EMBL/GenBank/DDBJ databases">
        <title>Amycolatopsis echigonensis JCM 21831.</title>
        <authorList>
            <person name="Tedsree N."/>
            <person name="Kuncharoen N."/>
            <person name="Likhitwitayawuid K."/>
            <person name="Tanasupawat S."/>
        </authorList>
    </citation>
    <scope>NUCLEOTIDE SEQUENCE [LARGE SCALE GENOMIC DNA]</scope>
    <source>
        <strain evidence="2 5">JCM 21831</strain>
    </source>
</reference>
<dbReference type="InterPro" id="IPR025331">
    <property type="entry name" value="TNT"/>
</dbReference>
<dbReference type="AlphaFoldDB" id="A0A2N3WGK6"/>
<evidence type="ECO:0000313" key="5">
    <source>
        <dbReference type="Proteomes" id="UP000550260"/>
    </source>
</evidence>
<dbReference type="GO" id="GO:0050135">
    <property type="term" value="F:NADP+ nucleosidase activity"/>
    <property type="evidence" value="ECO:0007669"/>
    <property type="project" value="InterPro"/>
</dbReference>
<evidence type="ECO:0000313" key="2">
    <source>
        <dbReference type="EMBL" id="MBB2498089.1"/>
    </source>
</evidence>
<gene>
    <name evidence="3" type="ORF">ATK30_3850</name>
    <name evidence="2" type="ORF">H5411_02915</name>
</gene>
<dbReference type="Proteomes" id="UP000550260">
    <property type="component" value="Unassembled WGS sequence"/>
</dbReference>
<evidence type="ECO:0000259" key="1">
    <source>
        <dbReference type="Pfam" id="PF14021"/>
    </source>
</evidence>
<dbReference type="Pfam" id="PF14021">
    <property type="entry name" value="TNT"/>
    <property type="match status" value="1"/>
</dbReference>
<feature type="domain" description="TNT" evidence="1">
    <location>
        <begin position="380"/>
        <end position="464"/>
    </location>
</feature>
<accession>A0A2N3WGK6</accession>
<dbReference type="EMBL" id="JACJHR010000002">
    <property type="protein sequence ID" value="MBB2498089.1"/>
    <property type="molecule type" value="Genomic_DNA"/>
</dbReference>
<dbReference type="SUPFAM" id="SSF160424">
    <property type="entry name" value="BH3703-like"/>
    <property type="match status" value="1"/>
</dbReference>
<evidence type="ECO:0000313" key="3">
    <source>
        <dbReference type="EMBL" id="PKV93014.1"/>
    </source>
</evidence>
<dbReference type="Proteomes" id="UP000233750">
    <property type="component" value="Unassembled WGS sequence"/>
</dbReference>